<feature type="compositionally biased region" description="Acidic residues" evidence="1">
    <location>
        <begin position="1"/>
        <end position="13"/>
    </location>
</feature>
<protein>
    <submittedName>
        <fullName evidence="2">Uncharacterized protein</fullName>
    </submittedName>
</protein>
<accession>A0A4Y2KTX1</accession>
<reference evidence="2 3" key="1">
    <citation type="journal article" date="2019" name="Sci. Rep.">
        <title>Orb-weaving spider Araneus ventricosus genome elucidates the spidroin gene catalogue.</title>
        <authorList>
            <person name="Kono N."/>
            <person name="Nakamura H."/>
            <person name="Ohtoshi R."/>
            <person name="Moran D.A.P."/>
            <person name="Shinohara A."/>
            <person name="Yoshida Y."/>
            <person name="Fujiwara M."/>
            <person name="Mori M."/>
            <person name="Tomita M."/>
            <person name="Arakawa K."/>
        </authorList>
    </citation>
    <scope>NUCLEOTIDE SEQUENCE [LARGE SCALE GENOMIC DNA]</scope>
</reference>
<gene>
    <name evidence="2" type="ORF">AVEN_150151_1</name>
</gene>
<feature type="region of interest" description="Disordered" evidence="1">
    <location>
        <begin position="1"/>
        <end position="20"/>
    </location>
</feature>
<comment type="caution">
    <text evidence="2">The sequence shown here is derived from an EMBL/GenBank/DDBJ whole genome shotgun (WGS) entry which is preliminary data.</text>
</comment>
<dbReference type="AlphaFoldDB" id="A0A4Y2KTX1"/>
<evidence type="ECO:0000256" key="1">
    <source>
        <dbReference type="SAM" id="MobiDB-lite"/>
    </source>
</evidence>
<proteinExistence type="predicted"/>
<evidence type="ECO:0000313" key="2">
    <source>
        <dbReference type="EMBL" id="GBN05652.1"/>
    </source>
</evidence>
<keyword evidence="3" id="KW-1185">Reference proteome</keyword>
<organism evidence="2 3">
    <name type="scientific">Araneus ventricosus</name>
    <name type="common">Orbweaver spider</name>
    <name type="synonym">Epeira ventricosa</name>
    <dbReference type="NCBI Taxonomy" id="182803"/>
    <lineage>
        <taxon>Eukaryota</taxon>
        <taxon>Metazoa</taxon>
        <taxon>Ecdysozoa</taxon>
        <taxon>Arthropoda</taxon>
        <taxon>Chelicerata</taxon>
        <taxon>Arachnida</taxon>
        <taxon>Araneae</taxon>
        <taxon>Araneomorphae</taxon>
        <taxon>Entelegynae</taxon>
        <taxon>Araneoidea</taxon>
        <taxon>Araneidae</taxon>
        <taxon>Araneus</taxon>
    </lineage>
</organism>
<evidence type="ECO:0000313" key="3">
    <source>
        <dbReference type="Proteomes" id="UP000499080"/>
    </source>
</evidence>
<name>A0A4Y2KTX1_ARAVE</name>
<dbReference type="Proteomes" id="UP000499080">
    <property type="component" value="Unassembled WGS sequence"/>
</dbReference>
<sequence length="132" mass="15340">MNSDENEDDEDGNDHDAEINKPSYDEMLKFINLMAHQLIIGEKAQDITFQQADKSVQQIWPHLPMRKHQIFGMSACAASSYEKTPNIWNVSLCRRLAKRNTPSQILYLPHSRQLSPTPLLIHDSNRQERQLR</sequence>
<dbReference type="EMBL" id="BGPR01004988">
    <property type="protein sequence ID" value="GBN05652.1"/>
    <property type="molecule type" value="Genomic_DNA"/>
</dbReference>